<dbReference type="GO" id="GO:0006465">
    <property type="term" value="P:signal peptide processing"/>
    <property type="evidence" value="ECO:0007669"/>
    <property type="project" value="InterPro"/>
</dbReference>
<evidence type="ECO:0000256" key="2">
    <source>
        <dbReference type="ARBA" id="ARBA00007066"/>
    </source>
</evidence>
<sequence length="198" mass="22206">MASRFSRASKSFSSAFKSETSRQAFKLLAWVPVGIFFTRHVYSVATITGASMQPTFNPDLATQPLHNDVVLLERWSVAIGTFRRGDVVTLWSPQDPNLLTTKRIVALEGDVVRPLPPHSPTPVRIPQGHCWVEGDSHFHTRDSNTYGPIPLALINSKVSHILWPRSRMGPVENGLGKAQGRVKRHTRMIHFEDDSYNP</sequence>
<dbReference type="Proteomes" id="UP001182556">
    <property type="component" value="Unassembled WGS sequence"/>
</dbReference>
<dbReference type="Gene3D" id="2.10.109.10">
    <property type="entry name" value="Umud Fragment, subunit A"/>
    <property type="match status" value="1"/>
</dbReference>
<keyword evidence="6" id="KW-0999">Mitochondrion inner membrane</keyword>
<dbReference type="GO" id="GO:0006627">
    <property type="term" value="P:protein processing involved in protein targeting to mitochondrion"/>
    <property type="evidence" value="ECO:0007669"/>
    <property type="project" value="InterPro"/>
</dbReference>
<evidence type="ECO:0000256" key="4">
    <source>
        <dbReference type="ARBA" id="ARBA00022670"/>
    </source>
</evidence>
<keyword evidence="8" id="KW-1133">Transmembrane helix</keyword>
<dbReference type="SUPFAM" id="SSF51306">
    <property type="entry name" value="LexA/Signal peptidase"/>
    <property type="match status" value="1"/>
</dbReference>
<name>A0AAD9FRP3_PAPLA</name>
<dbReference type="AlphaFoldDB" id="A0AAD9FRP3"/>
<proteinExistence type="inferred from homology"/>
<protein>
    <recommendedName>
        <fullName evidence="3">Mitochondrial inner membrane protease subunit 2</fullName>
    </recommendedName>
</protein>
<dbReference type="InterPro" id="IPR019533">
    <property type="entry name" value="Peptidase_S26"/>
</dbReference>
<keyword evidence="4" id="KW-0645">Protease</keyword>
<feature type="active site" evidence="11">
    <location>
        <position position="51"/>
    </location>
</feature>
<dbReference type="EMBL" id="JAODAN010000004">
    <property type="protein sequence ID" value="KAK1924962.1"/>
    <property type="molecule type" value="Genomic_DNA"/>
</dbReference>
<keyword evidence="14" id="KW-1185">Reference proteome</keyword>
<accession>A0AAD9FRP3</accession>
<dbReference type="PRINTS" id="PR00727">
    <property type="entry name" value="LEADERPTASE"/>
</dbReference>
<evidence type="ECO:0000256" key="1">
    <source>
        <dbReference type="ARBA" id="ARBA00004434"/>
    </source>
</evidence>
<feature type="active site" evidence="11">
    <location>
        <position position="102"/>
    </location>
</feature>
<dbReference type="InterPro" id="IPR037730">
    <property type="entry name" value="IMP2"/>
</dbReference>
<comment type="subcellular location">
    <subcellularLocation>
        <location evidence="1">Mitochondrion inner membrane</location>
        <topology evidence="1">Single-pass membrane protein</topology>
    </subcellularLocation>
</comment>
<dbReference type="Pfam" id="PF10502">
    <property type="entry name" value="Peptidase_S26"/>
    <property type="match status" value="1"/>
</dbReference>
<evidence type="ECO:0000313" key="13">
    <source>
        <dbReference type="EMBL" id="KAK1924962.1"/>
    </source>
</evidence>
<keyword evidence="10" id="KW-0472">Membrane</keyword>
<comment type="caution">
    <text evidence="13">The sequence shown here is derived from an EMBL/GenBank/DDBJ whole genome shotgun (WGS) entry which is preliminary data.</text>
</comment>
<evidence type="ECO:0000256" key="9">
    <source>
        <dbReference type="ARBA" id="ARBA00023128"/>
    </source>
</evidence>
<dbReference type="GO" id="GO:0042720">
    <property type="term" value="C:mitochondrial inner membrane peptidase complex"/>
    <property type="evidence" value="ECO:0007669"/>
    <property type="project" value="InterPro"/>
</dbReference>
<dbReference type="InterPro" id="IPR000223">
    <property type="entry name" value="Pept_S26A_signal_pept_1"/>
</dbReference>
<comment type="similarity">
    <text evidence="2">Belongs to the peptidase S26 family. IMP2 subfamily.</text>
</comment>
<evidence type="ECO:0000256" key="11">
    <source>
        <dbReference type="PIRSR" id="PIRSR600223-1"/>
    </source>
</evidence>
<keyword evidence="7" id="KW-0378">Hydrolase</keyword>
<dbReference type="GO" id="GO:0004252">
    <property type="term" value="F:serine-type endopeptidase activity"/>
    <property type="evidence" value="ECO:0007669"/>
    <property type="project" value="InterPro"/>
</dbReference>
<dbReference type="PANTHER" id="PTHR46041:SF2">
    <property type="entry name" value="MITOCHONDRIAL INNER MEMBRANE PROTEASE SUBUNIT 2"/>
    <property type="match status" value="1"/>
</dbReference>
<evidence type="ECO:0000259" key="12">
    <source>
        <dbReference type="Pfam" id="PF10502"/>
    </source>
</evidence>
<evidence type="ECO:0000256" key="8">
    <source>
        <dbReference type="ARBA" id="ARBA00022989"/>
    </source>
</evidence>
<dbReference type="PANTHER" id="PTHR46041">
    <property type="entry name" value="MITOCHONDRIAL INNER MEMBRANE PROTEASE SUBUNIT 2"/>
    <property type="match status" value="1"/>
</dbReference>
<evidence type="ECO:0000256" key="6">
    <source>
        <dbReference type="ARBA" id="ARBA00022792"/>
    </source>
</evidence>
<keyword evidence="9" id="KW-0496">Mitochondrion</keyword>
<evidence type="ECO:0000256" key="5">
    <source>
        <dbReference type="ARBA" id="ARBA00022692"/>
    </source>
</evidence>
<keyword evidence="5" id="KW-0812">Transmembrane</keyword>
<evidence type="ECO:0000256" key="3">
    <source>
        <dbReference type="ARBA" id="ARBA00013650"/>
    </source>
</evidence>
<gene>
    <name evidence="13" type="ORF">DB88DRAFT_487460</name>
</gene>
<dbReference type="InterPro" id="IPR036286">
    <property type="entry name" value="LexA/Signal_pep-like_sf"/>
</dbReference>
<evidence type="ECO:0000256" key="10">
    <source>
        <dbReference type="ARBA" id="ARBA00023136"/>
    </source>
</evidence>
<dbReference type="CDD" id="cd06530">
    <property type="entry name" value="S26_SPase_I"/>
    <property type="match status" value="1"/>
</dbReference>
<evidence type="ECO:0000313" key="14">
    <source>
        <dbReference type="Proteomes" id="UP001182556"/>
    </source>
</evidence>
<feature type="domain" description="Peptidase S26" evidence="12">
    <location>
        <begin position="31"/>
        <end position="113"/>
    </location>
</feature>
<evidence type="ECO:0000256" key="7">
    <source>
        <dbReference type="ARBA" id="ARBA00022801"/>
    </source>
</evidence>
<organism evidence="13 14">
    <name type="scientific">Papiliotrema laurentii</name>
    <name type="common">Cryptococcus laurentii</name>
    <dbReference type="NCBI Taxonomy" id="5418"/>
    <lineage>
        <taxon>Eukaryota</taxon>
        <taxon>Fungi</taxon>
        <taxon>Dikarya</taxon>
        <taxon>Basidiomycota</taxon>
        <taxon>Agaricomycotina</taxon>
        <taxon>Tremellomycetes</taxon>
        <taxon>Tremellales</taxon>
        <taxon>Rhynchogastremaceae</taxon>
        <taxon>Papiliotrema</taxon>
    </lineage>
</organism>
<reference evidence="13" key="1">
    <citation type="submission" date="2023-02" db="EMBL/GenBank/DDBJ databases">
        <title>Identification and recombinant expression of a fungal hydrolase from Papiliotrema laurentii that hydrolyzes apple cutin and clears colloidal polyester polyurethane.</title>
        <authorList>
            <consortium name="DOE Joint Genome Institute"/>
            <person name="Roman V.A."/>
            <person name="Bojanowski C."/>
            <person name="Crable B.R."/>
            <person name="Wagner D.N."/>
            <person name="Hung C.S."/>
            <person name="Nadeau L.J."/>
            <person name="Schratz L."/>
            <person name="Haridas S."/>
            <person name="Pangilinan J."/>
            <person name="Lipzen A."/>
            <person name="Na H."/>
            <person name="Yan M."/>
            <person name="Ng V."/>
            <person name="Grigoriev I.V."/>
            <person name="Spatafora J.W."/>
            <person name="Barlow D."/>
            <person name="Biffinger J."/>
            <person name="Kelley-Loughnane N."/>
            <person name="Varaljay V.A."/>
            <person name="Crookes-Goodson W.J."/>
        </authorList>
    </citation>
    <scope>NUCLEOTIDE SEQUENCE</scope>
    <source>
        <strain evidence="13">5307AH</strain>
    </source>
</reference>
<dbReference type="FunFam" id="2.10.109.10:FF:000005">
    <property type="entry name" value="Mitochondrial inner membrane protease subunit"/>
    <property type="match status" value="1"/>
</dbReference>